<feature type="compositionally biased region" description="Polar residues" evidence="1">
    <location>
        <begin position="439"/>
        <end position="457"/>
    </location>
</feature>
<protein>
    <submittedName>
        <fullName evidence="2">Uncharacterized protein</fullName>
    </submittedName>
</protein>
<name>A0A077RDU8_9BASI</name>
<accession>A0A077RDU8</accession>
<sequence>MVDNSKGKGKAPSSSQPSSNRDEQERASSNRGGVSSTSQSLASSLRSSMAASQLGSLMQGISGGKAEFQPSGGSSGTELRDWLVQDLRGASGGSPQALNATSRSHTQAFRTSAGLDIEQDKLFDDFSQGLVLDKTSGQSEQADFRIQQDLLSNSQAVDQAWKDSVKDNSASESRWISTGVNPTSARPIQSYTDFDSPLHEAVRQQHSPQYTSYANMGTTTAIAYQSASAAPLALTDDIFALLDSEQQPSEPTFTSDSNAPSFAPSAESKSTLALTTNDSSLNVVLSKFDPHYRSPSPSNEGFTREQATLHMQLAKAQASEQGRQELQMPRPDNPTLQEGVYAATALEALKSVFEGRGDSTRVTEEEEKSQDRSSDVVRKITKYFSASTYLDDVYGVCPLLRETIEEAIKPKVEADDETSAAQEAKRQKAIQRLESLWNHLSNKQPASTTNTTSNAQGTEWVDSWLRNNT</sequence>
<feature type="compositionally biased region" description="Low complexity" evidence="1">
    <location>
        <begin position="35"/>
        <end position="49"/>
    </location>
</feature>
<dbReference type="EMBL" id="HG529683">
    <property type="protein sequence ID" value="CDI56299.1"/>
    <property type="molecule type" value="Genomic_DNA"/>
</dbReference>
<reference evidence="2" key="1">
    <citation type="journal article" date="2014" name="Genome Biol. Evol.">
        <title>Gene Loss Rather Than Gene Gain Is Associated with a Host Jump from Monocots to Dicots in the Smut Fungus Melanopsichium pennsylvanicum.</title>
        <authorList>
            <person name="Sharma R."/>
            <person name="Mishra B."/>
            <person name="Runge F."/>
            <person name="Thines M."/>
        </authorList>
    </citation>
    <scope>NUCLEOTIDE SEQUENCE</scope>
    <source>
        <strain evidence="2">4</strain>
    </source>
</reference>
<proteinExistence type="predicted"/>
<organism evidence="2">
    <name type="scientific">Melanopsichium pennsylvanicum 4</name>
    <dbReference type="NCBI Taxonomy" id="1398559"/>
    <lineage>
        <taxon>Eukaryota</taxon>
        <taxon>Fungi</taxon>
        <taxon>Dikarya</taxon>
        <taxon>Basidiomycota</taxon>
        <taxon>Ustilaginomycotina</taxon>
        <taxon>Ustilaginomycetes</taxon>
        <taxon>Ustilaginales</taxon>
        <taxon>Ustilaginaceae</taxon>
        <taxon>Melanopsichium</taxon>
    </lineage>
</organism>
<dbReference type="AlphaFoldDB" id="A0A077RDU8"/>
<feature type="region of interest" description="Disordered" evidence="1">
    <location>
        <begin position="247"/>
        <end position="274"/>
    </location>
</feature>
<feature type="region of interest" description="Disordered" evidence="1">
    <location>
        <begin position="1"/>
        <end position="49"/>
    </location>
</feature>
<feature type="compositionally biased region" description="Polar residues" evidence="1">
    <location>
        <begin position="247"/>
        <end position="260"/>
    </location>
</feature>
<evidence type="ECO:0000313" key="2">
    <source>
        <dbReference type="EMBL" id="CDI56299.1"/>
    </source>
</evidence>
<feature type="region of interest" description="Disordered" evidence="1">
    <location>
        <begin position="439"/>
        <end position="469"/>
    </location>
</feature>
<feature type="compositionally biased region" description="Polar residues" evidence="1">
    <location>
        <begin position="93"/>
        <end position="105"/>
    </location>
</feature>
<feature type="region of interest" description="Disordered" evidence="1">
    <location>
        <begin position="61"/>
        <end position="105"/>
    </location>
</feature>
<evidence type="ECO:0000256" key="1">
    <source>
        <dbReference type="SAM" id="MobiDB-lite"/>
    </source>
</evidence>